<evidence type="ECO:0000256" key="1">
    <source>
        <dbReference type="ARBA" id="ARBA00022729"/>
    </source>
</evidence>
<dbReference type="PROSITE" id="PS51318">
    <property type="entry name" value="TAT"/>
    <property type="match status" value="1"/>
</dbReference>
<evidence type="ECO:0000313" key="4">
    <source>
        <dbReference type="Proteomes" id="UP000278222"/>
    </source>
</evidence>
<keyword evidence="4" id="KW-1185">Reference proteome</keyword>
<dbReference type="InterPro" id="IPR006059">
    <property type="entry name" value="SBP"/>
</dbReference>
<dbReference type="GO" id="GO:0015888">
    <property type="term" value="P:thiamine transport"/>
    <property type="evidence" value="ECO:0007669"/>
    <property type="project" value="TreeGrafter"/>
</dbReference>
<dbReference type="RefSeq" id="WP_123688477.1">
    <property type="nucleotide sequence ID" value="NZ_AP019700.1"/>
</dbReference>
<dbReference type="OrthoDB" id="7811527at2"/>
<dbReference type="Proteomes" id="UP000278222">
    <property type="component" value="Unassembled WGS sequence"/>
</dbReference>
<evidence type="ECO:0000313" key="3">
    <source>
        <dbReference type="EMBL" id="ROQ01746.1"/>
    </source>
</evidence>
<dbReference type="PANTHER" id="PTHR30006">
    <property type="entry name" value="THIAMINE-BINDING PERIPLASMIC PROTEIN-RELATED"/>
    <property type="match status" value="1"/>
</dbReference>
<evidence type="ECO:0000256" key="2">
    <source>
        <dbReference type="SAM" id="SignalP"/>
    </source>
</evidence>
<dbReference type="AlphaFoldDB" id="A0A3N1ML75"/>
<comment type="caution">
    <text evidence="3">The sequence shown here is derived from an EMBL/GenBank/DDBJ whole genome shotgun (WGS) entry which is preliminary data.</text>
</comment>
<dbReference type="GO" id="GO:0030975">
    <property type="term" value="F:thiamine binding"/>
    <property type="evidence" value="ECO:0007669"/>
    <property type="project" value="TreeGrafter"/>
</dbReference>
<gene>
    <name evidence="3" type="ORF">EDC65_0933</name>
</gene>
<feature type="signal peptide" evidence="2">
    <location>
        <begin position="1"/>
        <end position="31"/>
    </location>
</feature>
<protein>
    <submittedName>
        <fullName evidence="3">Putative spermidine/putrescine transport system substrate-binding protein</fullName>
    </submittedName>
</protein>
<sequence length="350" mass="38012">MSASNGWTRREFLAGSAAAAALAMGGLPARAASCSQVVVGTWGGDYQRLLSAHIDKPLMDPQRIESVQDVGTSSVRKTKLLAGRASRRAAMDIACLSDLDTYEMNEAGVLAPIDTQRLPSHVHLLKPLVRPFAVAHIYSAKVIVYNPAKIPVAPQSFNDLWDPKYKGRVGLVDGHFAQNIESAALINGGSMSNYEPGKAKLLELKKLSEPKVYPSNEALAAALKGEEVWITLMFKARGFMWKKAGIPVESATPKEGATPYISDLAVARNAENAECAWRYLEAALKPEAQVGFADQMGYLPTVRNAKLPADLQKEIGFSDAEIAAFNMPDYGYNAKNAAQLLDWWNKSFKA</sequence>
<dbReference type="SUPFAM" id="SSF53850">
    <property type="entry name" value="Periplasmic binding protein-like II"/>
    <property type="match status" value="1"/>
</dbReference>
<dbReference type="GO" id="GO:0030976">
    <property type="term" value="F:thiamine pyrophosphate binding"/>
    <property type="evidence" value="ECO:0007669"/>
    <property type="project" value="TreeGrafter"/>
</dbReference>
<dbReference type="InterPro" id="IPR006311">
    <property type="entry name" value="TAT_signal"/>
</dbReference>
<keyword evidence="1 2" id="KW-0732">Signal</keyword>
<feature type="chain" id="PRO_5018062469" evidence="2">
    <location>
        <begin position="32"/>
        <end position="350"/>
    </location>
</feature>
<dbReference type="EMBL" id="RJKX01000011">
    <property type="protein sequence ID" value="ROQ01746.1"/>
    <property type="molecule type" value="Genomic_DNA"/>
</dbReference>
<reference evidence="3 4" key="1">
    <citation type="submission" date="2018-11" db="EMBL/GenBank/DDBJ databases">
        <title>Genomic Encyclopedia of Type Strains, Phase IV (KMG-IV): sequencing the most valuable type-strain genomes for metagenomic binning, comparative biology and taxonomic classification.</title>
        <authorList>
            <person name="Goeker M."/>
        </authorList>
    </citation>
    <scope>NUCLEOTIDE SEQUENCE [LARGE SCALE GENOMIC DNA]</scope>
    <source>
        <strain evidence="3 4">DSM 5900</strain>
    </source>
</reference>
<name>A0A3N1ML75_9PROT</name>
<accession>A0A3N1ML75</accession>
<dbReference type="Gene3D" id="3.40.190.10">
    <property type="entry name" value="Periplasmic binding protein-like II"/>
    <property type="match status" value="2"/>
</dbReference>
<proteinExistence type="predicted"/>
<dbReference type="Pfam" id="PF13416">
    <property type="entry name" value="SBP_bac_8"/>
    <property type="match status" value="1"/>
</dbReference>
<dbReference type="PANTHER" id="PTHR30006:SF2">
    <property type="entry name" value="ABC TRANSPORTER SUBSTRATE-BINDING PROTEIN"/>
    <property type="match status" value="1"/>
</dbReference>
<organism evidence="3 4">
    <name type="scientific">Stella humosa</name>
    <dbReference type="NCBI Taxonomy" id="94"/>
    <lineage>
        <taxon>Bacteria</taxon>
        <taxon>Pseudomonadati</taxon>
        <taxon>Pseudomonadota</taxon>
        <taxon>Alphaproteobacteria</taxon>
        <taxon>Rhodospirillales</taxon>
        <taxon>Stellaceae</taxon>
        <taxon>Stella</taxon>
    </lineage>
</organism>
<dbReference type="GO" id="GO:0030288">
    <property type="term" value="C:outer membrane-bounded periplasmic space"/>
    <property type="evidence" value="ECO:0007669"/>
    <property type="project" value="TreeGrafter"/>
</dbReference>